<dbReference type="Proteomes" id="UP000183997">
    <property type="component" value="Unassembled WGS sequence"/>
</dbReference>
<dbReference type="Pfam" id="PF07997">
    <property type="entry name" value="DUF1694"/>
    <property type="match status" value="1"/>
</dbReference>
<accession>A0A1M6QGX1</accession>
<keyword evidence="2" id="KW-1185">Reference proteome</keyword>
<dbReference type="SUPFAM" id="SSF160515">
    <property type="entry name" value="YueI-like"/>
    <property type="match status" value="1"/>
</dbReference>
<protein>
    <submittedName>
        <fullName evidence="1">Uncharacterized protein YueI</fullName>
    </submittedName>
</protein>
<dbReference type="InterPro" id="IPR029064">
    <property type="entry name" value="Ribosomal_eL30-like_sf"/>
</dbReference>
<reference evidence="2" key="1">
    <citation type="submission" date="2016-11" db="EMBL/GenBank/DDBJ databases">
        <authorList>
            <person name="Varghese N."/>
            <person name="Submissions S."/>
        </authorList>
    </citation>
    <scope>NUCLEOTIDE SEQUENCE [LARGE SCALE GENOMIC DNA]</scope>
    <source>
        <strain evidence="2">DSM 10349</strain>
    </source>
</reference>
<evidence type="ECO:0000313" key="2">
    <source>
        <dbReference type="Proteomes" id="UP000183997"/>
    </source>
</evidence>
<evidence type="ECO:0000313" key="1">
    <source>
        <dbReference type="EMBL" id="SHK19489.1"/>
    </source>
</evidence>
<dbReference type="OrthoDB" id="95278at2"/>
<sequence length="135" mass="14999">MPDDSHPDQMLNQEGPSDLDVILSEGLRDRVTRQAERNLYLGELRERVIKSLSFAQVKSSKIYPEILKAIQDPRASHVLLHHVVPIKLGSRYEKPARARGLTVTYVSDPNFKGQIGLVVAAADAVDVENIEVAES</sequence>
<organism evidence="1 2">
    <name type="scientific">Desulforamulus aeronauticus DSM 10349</name>
    <dbReference type="NCBI Taxonomy" id="1121421"/>
    <lineage>
        <taxon>Bacteria</taxon>
        <taxon>Bacillati</taxon>
        <taxon>Bacillota</taxon>
        <taxon>Clostridia</taxon>
        <taxon>Eubacteriales</taxon>
        <taxon>Peptococcaceae</taxon>
        <taxon>Desulforamulus</taxon>
    </lineage>
</organism>
<dbReference type="InterPro" id="IPR012543">
    <property type="entry name" value="DUF1694"/>
</dbReference>
<name>A0A1M6QGX1_9FIRM</name>
<gene>
    <name evidence="1" type="ORF">SAMN02745123_01046</name>
</gene>
<dbReference type="AlphaFoldDB" id="A0A1M6QGX1"/>
<dbReference type="Gene3D" id="3.30.1330.30">
    <property type="match status" value="1"/>
</dbReference>
<dbReference type="EMBL" id="FRAR01000008">
    <property type="protein sequence ID" value="SHK19489.1"/>
    <property type="molecule type" value="Genomic_DNA"/>
</dbReference>
<proteinExistence type="predicted"/>
<dbReference type="RefSeq" id="WP_084082312.1">
    <property type="nucleotide sequence ID" value="NZ_FRAR01000008.1"/>
</dbReference>